<keyword evidence="5" id="KW-0614">Plasmid</keyword>
<evidence type="ECO:0000256" key="4">
    <source>
        <dbReference type="PROSITE-ProRule" id="PRU00489"/>
    </source>
</evidence>
<gene>
    <name evidence="5" type="ORF">PVT71_25475</name>
</gene>
<dbReference type="InterPro" id="IPR007757">
    <property type="entry name" value="MT-A70-like"/>
</dbReference>
<geneLocation type="plasmid" evidence="5">
    <name>unnamed2</name>
</geneLocation>
<dbReference type="SUPFAM" id="SSF53335">
    <property type="entry name" value="S-adenosyl-L-methionine-dependent methyltransferases"/>
    <property type="match status" value="1"/>
</dbReference>
<evidence type="ECO:0000256" key="2">
    <source>
        <dbReference type="ARBA" id="ARBA00022679"/>
    </source>
</evidence>
<dbReference type="AlphaFoldDB" id="A0AAU8AQI1"/>
<dbReference type="RefSeq" id="WP_353476006.1">
    <property type="nucleotide sequence ID" value="NZ_CP123387.1"/>
</dbReference>
<dbReference type="InterPro" id="IPR029063">
    <property type="entry name" value="SAM-dependent_MTases_sf"/>
</dbReference>
<keyword evidence="2" id="KW-0808">Transferase</keyword>
<accession>A0AAU8AQI1</accession>
<dbReference type="EMBL" id="CP123387">
    <property type="protein sequence ID" value="XCC97116.1"/>
    <property type="molecule type" value="Genomic_DNA"/>
</dbReference>
<proteinExistence type="inferred from homology"/>
<evidence type="ECO:0000313" key="5">
    <source>
        <dbReference type="EMBL" id="XCC97116.1"/>
    </source>
</evidence>
<reference evidence="5" key="1">
    <citation type="submission" date="2023-02" db="EMBL/GenBank/DDBJ databases">
        <title>Description and genomic characterization of Salipiger bruguierae sp. nov., isolated from the sediment of mangrove plant Bruguiera sexangula.</title>
        <authorList>
            <person name="Long M."/>
        </authorList>
    </citation>
    <scope>NUCLEOTIDE SEQUENCE</scope>
    <source>
        <strain evidence="5">H15</strain>
        <plasmid evidence="5">unnamed2</plasmid>
    </source>
</reference>
<keyword evidence="1 5" id="KW-0489">Methyltransferase</keyword>
<dbReference type="PANTHER" id="PTHR12829:SF7">
    <property type="entry name" value="N6-ADENOSINE-METHYLTRANSFERASE CATALYTIC SUBUNIT"/>
    <property type="match status" value="1"/>
</dbReference>
<dbReference type="Pfam" id="PF05063">
    <property type="entry name" value="MT-A70"/>
    <property type="match status" value="1"/>
</dbReference>
<dbReference type="PANTHER" id="PTHR12829">
    <property type="entry name" value="N6-ADENOSINE-METHYLTRANSFERASE"/>
    <property type="match status" value="1"/>
</dbReference>
<evidence type="ECO:0000256" key="1">
    <source>
        <dbReference type="ARBA" id="ARBA00022603"/>
    </source>
</evidence>
<evidence type="ECO:0000256" key="3">
    <source>
        <dbReference type="ARBA" id="ARBA00022691"/>
    </source>
</evidence>
<comment type="similarity">
    <text evidence="4">Belongs to the MT-A70-like family.</text>
</comment>
<dbReference type="PROSITE" id="PS51143">
    <property type="entry name" value="MT_A70"/>
    <property type="match status" value="1"/>
</dbReference>
<keyword evidence="3" id="KW-0949">S-adenosyl-L-methionine</keyword>
<organism evidence="5">
    <name type="scientific">Alloyangia sp. H15</name>
    <dbReference type="NCBI Taxonomy" id="3029062"/>
    <lineage>
        <taxon>Bacteria</taxon>
        <taxon>Pseudomonadati</taxon>
        <taxon>Pseudomonadota</taxon>
        <taxon>Alphaproteobacteria</taxon>
        <taxon>Rhodobacterales</taxon>
        <taxon>Roseobacteraceae</taxon>
        <taxon>Alloyangia</taxon>
    </lineage>
</organism>
<protein>
    <submittedName>
        <fullName evidence="5">MT-A70 family methyltransferase</fullName>
    </submittedName>
</protein>
<dbReference type="GO" id="GO:0008168">
    <property type="term" value="F:methyltransferase activity"/>
    <property type="evidence" value="ECO:0007669"/>
    <property type="project" value="UniProtKB-KW"/>
</dbReference>
<dbReference type="GO" id="GO:0032259">
    <property type="term" value="P:methylation"/>
    <property type="evidence" value="ECO:0007669"/>
    <property type="project" value="UniProtKB-KW"/>
</dbReference>
<name>A0AAU8AQI1_9RHOB</name>
<sequence>MHSSTTVADDLRSSLEGQKFGCVLADLPWRLREGAEASHRPALGLDEICALPVAELMEDRAHCYLWVPNALLPEGMQVLDAWGFKYTSNIVWQKAAPDGGLGAPGEGDVFGDVTALLLFGTRGKNVRTLAPARSQVNFIPPGNASVQGGLAQMPKPDEQYGIIERCSWGPFLELFGHGAREGWTVWDGRA</sequence>